<reference evidence="21" key="1">
    <citation type="submission" date="2023-05" db="EMBL/GenBank/DDBJ databases">
        <authorList>
            <person name="Du J."/>
        </authorList>
    </citation>
    <scope>NUCLEOTIDE SEQUENCE</scope>
    <source>
        <strain evidence="21">UMB1064</strain>
    </source>
</reference>
<comment type="cofactor">
    <cofactor evidence="2 18">
        <name>NAD(+)</name>
        <dbReference type="ChEBI" id="CHEBI:57540"/>
    </cofactor>
</comment>
<dbReference type="PANTHER" id="PTHR43622:SF7">
    <property type="entry name" value="3-DEHYDROQUINATE SYNTHASE, CHLOROPLASTIC"/>
    <property type="match status" value="1"/>
</dbReference>
<comment type="caution">
    <text evidence="21">The sequence shown here is derived from an EMBL/GenBank/DDBJ whole genome shotgun (WGS) entry which is preliminary data.</text>
</comment>
<sequence>MNSTRTIRVEGPSPYTVTMGHGLTEQIAEAATFASQVAVIHQGSVQELSFGVIKALADKGVDAFSIQIPDAEEGKTLTVAETVWDTFGERGLGRRDAVIAIGGGAATDFGGFVAAAWMRGVKVIQVPTTLLGMVDAAVGGKTGINTAAGKNLVGAFHEPAAVFCDLDVLRTLPKAELIAGSAEIIKAGFIADTKILDLYEANPQTCLDVDGDLPELVERAIAVKARVVAEDLKESGLREILNYGHTFGHAVEHFENYRWRHGHAVAVGMVYVAELAKITGHINQELVDRHRRILESIGLPTTYQAGRFTELYDAMTRDKKNRDGAIRFVILENPGETARLEGPGMDDLERAYELLCNNGQAASEESTR</sequence>
<evidence type="ECO:0000256" key="13">
    <source>
        <dbReference type="ARBA" id="ARBA00022833"/>
    </source>
</evidence>
<feature type="domain" description="3-dehydroquinate synthase C-terminal" evidence="20">
    <location>
        <begin position="180"/>
        <end position="321"/>
    </location>
</feature>
<evidence type="ECO:0000256" key="11">
    <source>
        <dbReference type="ARBA" id="ARBA00022723"/>
    </source>
</evidence>
<feature type="binding site" evidence="18">
    <location>
        <begin position="70"/>
        <end position="75"/>
    </location>
    <ligand>
        <name>NAD(+)</name>
        <dbReference type="ChEBI" id="CHEBI:57540"/>
    </ligand>
</feature>
<feature type="binding site" evidence="18">
    <location>
        <position position="261"/>
    </location>
    <ligand>
        <name>Zn(2+)</name>
        <dbReference type="ChEBI" id="CHEBI:29105"/>
    </ligand>
</feature>
<evidence type="ECO:0000256" key="9">
    <source>
        <dbReference type="ARBA" id="ARBA00022490"/>
    </source>
</evidence>
<name>A0AAW9SXB5_CORAY</name>
<evidence type="ECO:0000256" key="15">
    <source>
        <dbReference type="ARBA" id="ARBA00023141"/>
    </source>
</evidence>
<evidence type="ECO:0000256" key="3">
    <source>
        <dbReference type="ARBA" id="ARBA00001947"/>
    </source>
</evidence>
<dbReference type="EC" id="4.2.3.4" evidence="7 18"/>
<keyword evidence="16 18" id="KW-0456">Lyase</keyword>
<dbReference type="InterPro" id="IPR030963">
    <property type="entry name" value="DHQ_synth_fam"/>
</dbReference>
<evidence type="ECO:0000256" key="6">
    <source>
        <dbReference type="ARBA" id="ARBA00005412"/>
    </source>
</evidence>
<comment type="subcellular location">
    <subcellularLocation>
        <location evidence="4 18">Cytoplasm</location>
    </subcellularLocation>
</comment>
<evidence type="ECO:0000256" key="1">
    <source>
        <dbReference type="ARBA" id="ARBA00001393"/>
    </source>
</evidence>
<dbReference type="Gene3D" id="3.40.50.1970">
    <property type="match status" value="1"/>
</dbReference>
<accession>A0AAW9SXB5</accession>
<dbReference type="Pfam" id="PF01761">
    <property type="entry name" value="DHQ_synthase"/>
    <property type="match status" value="1"/>
</dbReference>
<feature type="binding site" evidence="18">
    <location>
        <position position="183"/>
    </location>
    <ligand>
        <name>Zn(2+)</name>
        <dbReference type="ChEBI" id="CHEBI:29105"/>
    </ligand>
</feature>
<feature type="domain" description="3-dehydroquinate synthase N-terminal" evidence="19">
    <location>
        <begin position="66"/>
        <end position="178"/>
    </location>
</feature>
<evidence type="ECO:0000313" key="21">
    <source>
        <dbReference type="EMBL" id="MEO3718175.1"/>
    </source>
</evidence>
<dbReference type="InterPro" id="IPR056179">
    <property type="entry name" value="DHQS_C"/>
</dbReference>
<dbReference type="InterPro" id="IPR050071">
    <property type="entry name" value="Dehydroquinate_synthase"/>
</dbReference>
<evidence type="ECO:0000256" key="2">
    <source>
        <dbReference type="ARBA" id="ARBA00001911"/>
    </source>
</evidence>
<evidence type="ECO:0000256" key="4">
    <source>
        <dbReference type="ARBA" id="ARBA00004496"/>
    </source>
</evidence>
<dbReference type="GO" id="GO:0009073">
    <property type="term" value="P:aromatic amino acid family biosynthetic process"/>
    <property type="evidence" value="ECO:0007669"/>
    <property type="project" value="UniProtKB-KW"/>
</dbReference>
<organism evidence="21 22">
    <name type="scientific">Corynebacterium amycolatum</name>
    <dbReference type="NCBI Taxonomy" id="43765"/>
    <lineage>
        <taxon>Bacteria</taxon>
        <taxon>Bacillati</taxon>
        <taxon>Actinomycetota</taxon>
        <taxon>Actinomycetes</taxon>
        <taxon>Mycobacteriales</taxon>
        <taxon>Corynebacteriaceae</taxon>
        <taxon>Corynebacterium</taxon>
    </lineage>
</organism>
<dbReference type="Pfam" id="PF24621">
    <property type="entry name" value="DHQS_C"/>
    <property type="match status" value="1"/>
</dbReference>
<keyword evidence="13 18" id="KW-0862">Zinc</keyword>
<evidence type="ECO:0000256" key="5">
    <source>
        <dbReference type="ARBA" id="ARBA00004661"/>
    </source>
</evidence>
<proteinExistence type="inferred from homology"/>
<evidence type="ECO:0000256" key="16">
    <source>
        <dbReference type="ARBA" id="ARBA00023239"/>
    </source>
</evidence>
<evidence type="ECO:0000256" key="8">
    <source>
        <dbReference type="ARBA" id="ARBA00017684"/>
    </source>
</evidence>
<feature type="binding site" evidence="18">
    <location>
        <position position="245"/>
    </location>
    <ligand>
        <name>Zn(2+)</name>
        <dbReference type="ChEBI" id="CHEBI:29105"/>
    </ligand>
</feature>
<feature type="binding site" evidence="18">
    <location>
        <position position="141"/>
    </location>
    <ligand>
        <name>NAD(+)</name>
        <dbReference type="ChEBI" id="CHEBI:57540"/>
    </ligand>
</feature>
<evidence type="ECO:0000256" key="18">
    <source>
        <dbReference type="HAMAP-Rule" id="MF_00110"/>
    </source>
</evidence>
<dbReference type="PIRSF" id="PIRSF001455">
    <property type="entry name" value="DHQ_synth"/>
    <property type="match status" value="1"/>
</dbReference>
<keyword evidence="15 18" id="KW-0057">Aromatic amino acid biosynthesis</keyword>
<keyword evidence="11 18" id="KW-0479">Metal-binding</keyword>
<dbReference type="HAMAP" id="MF_00110">
    <property type="entry name" value="DHQ_synthase"/>
    <property type="match status" value="1"/>
</dbReference>
<evidence type="ECO:0000259" key="20">
    <source>
        <dbReference type="Pfam" id="PF24621"/>
    </source>
</evidence>
<feature type="binding site" evidence="18">
    <location>
        <position position="150"/>
    </location>
    <ligand>
        <name>NAD(+)</name>
        <dbReference type="ChEBI" id="CHEBI:57540"/>
    </ligand>
</feature>
<evidence type="ECO:0000256" key="17">
    <source>
        <dbReference type="ARBA" id="ARBA00023285"/>
    </source>
</evidence>
<keyword evidence="17 18" id="KW-0170">Cobalt</keyword>
<dbReference type="GO" id="GO:0005737">
    <property type="term" value="C:cytoplasm"/>
    <property type="evidence" value="ECO:0007669"/>
    <property type="project" value="UniProtKB-SubCell"/>
</dbReference>
<comment type="similarity">
    <text evidence="6 18">Belongs to the sugar phosphate cyclases superfamily. Dehydroquinate synthase family.</text>
</comment>
<comment type="function">
    <text evidence="18">Catalyzes the conversion of 3-deoxy-D-arabino-heptulosonate 7-phosphate (DAHP) to dehydroquinate (DHQ).</text>
</comment>
<keyword evidence="14 18" id="KW-0520">NAD</keyword>
<keyword evidence="12 18" id="KW-0547">Nucleotide-binding</keyword>
<evidence type="ECO:0000256" key="10">
    <source>
        <dbReference type="ARBA" id="ARBA00022605"/>
    </source>
</evidence>
<dbReference type="NCBIfam" id="TIGR01357">
    <property type="entry name" value="aroB"/>
    <property type="match status" value="1"/>
</dbReference>
<dbReference type="EMBL" id="JASOOY020000035">
    <property type="protein sequence ID" value="MEO3718175.1"/>
    <property type="molecule type" value="Genomic_DNA"/>
</dbReference>
<dbReference type="GO" id="GO:0009423">
    <property type="term" value="P:chorismate biosynthetic process"/>
    <property type="evidence" value="ECO:0007669"/>
    <property type="project" value="UniProtKB-UniRule"/>
</dbReference>
<dbReference type="GO" id="GO:0003856">
    <property type="term" value="F:3-dehydroquinate synthase activity"/>
    <property type="evidence" value="ECO:0007669"/>
    <property type="project" value="UniProtKB-UniRule"/>
</dbReference>
<dbReference type="CDD" id="cd08195">
    <property type="entry name" value="DHQS"/>
    <property type="match status" value="1"/>
</dbReference>
<evidence type="ECO:0000256" key="7">
    <source>
        <dbReference type="ARBA" id="ARBA00013031"/>
    </source>
</evidence>
<evidence type="ECO:0000313" key="22">
    <source>
        <dbReference type="Proteomes" id="UP001223646"/>
    </source>
</evidence>
<dbReference type="SUPFAM" id="SSF56796">
    <property type="entry name" value="Dehydroquinate synthase-like"/>
    <property type="match status" value="1"/>
</dbReference>
<feature type="binding site" evidence="18">
    <location>
        <begin position="128"/>
        <end position="129"/>
    </location>
    <ligand>
        <name>NAD(+)</name>
        <dbReference type="ChEBI" id="CHEBI:57540"/>
    </ligand>
</feature>
<evidence type="ECO:0000259" key="19">
    <source>
        <dbReference type="Pfam" id="PF01761"/>
    </source>
</evidence>
<dbReference type="GO" id="GO:0000166">
    <property type="term" value="F:nucleotide binding"/>
    <property type="evidence" value="ECO:0007669"/>
    <property type="project" value="UniProtKB-KW"/>
</dbReference>
<dbReference type="FunFam" id="3.40.50.1970:FF:000007">
    <property type="entry name" value="Pentafunctional AROM polypeptide"/>
    <property type="match status" value="1"/>
</dbReference>
<dbReference type="PANTHER" id="PTHR43622">
    <property type="entry name" value="3-DEHYDROQUINATE SYNTHASE"/>
    <property type="match status" value="1"/>
</dbReference>
<comment type="cofactor">
    <cofactor evidence="3">
        <name>Zn(2+)</name>
        <dbReference type="ChEBI" id="CHEBI:29105"/>
    </cofactor>
</comment>
<dbReference type="AlphaFoldDB" id="A0AAW9SXB5"/>
<dbReference type="GO" id="GO:0046872">
    <property type="term" value="F:metal ion binding"/>
    <property type="evidence" value="ECO:0007669"/>
    <property type="project" value="UniProtKB-KW"/>
</dbReference>
<keyword evidence="9 18" id="KW-0963">Cytoplasm</keyword>
<comment type="caution">
    <text evidence="18">Lacks conserved residue(s) required for the propagation of feature annotation.</text>
</comment>
<evidence type="ECO:0000256" key="14">
    <source>
        <dbReference type="ARBA" id="ARBA00023027"/>
    </source>
</evidence>
<comment type="catalytic activity">
    <reaction evidence="1 18">
        <text>7-phospho-2-dehydro-3-deoxy-D-arabino-heptonate = 3-dehydroquinate + phosphate</text>
        <dbReference type="Rhea" id="RHEA:21968"/>
        <dbReference type="ChEBI" id="CHEBI:32364"/>
        <dbReference type="ChEBI" id="CHEBI:43474"/>
        <dbReference type="ChEBI" id="CHEBI:58394"/>
        <dbReference type="EC" id="4.2.3.4"/>
    </reaction>
</comment>
<dbReference type="Gene3D" id="1.20.1090.10">
    <property type="entry name" value="Dehydroquinate synthase-like - alpha domain"/>
    <property type="match status" value="1"/>
</dbReference>
<dbReference type="InterPro" id="IPR030960">
    <property type="entry name" value="DHQS/DOIS_N"/>
</dbReference>
<comment type="pathway">
    <text evidence="5 18">Metabolic intermediate biosynthesis; chorismate biosynthesis; chorismate from D-erythrose 4-phosphate and phosphoenolpyruvate: step 2/7.</text>
</comment>
<evidence type="ECO:0000256" key="12">
    <source>
        <dbReference type="ARBA" id="ARBA00022741"/>
    </source>
</evidence>
<reference evidence="21" key="2">
    <citation type="submission" date="2024-05" db="EMBL/GenBank/DDBJ databases">
        <authorList>
            <person name="Wolfe A."/>
        </authorList>
    </citation>
    <scope>NUCLEOTIDE SEQUENCE</scope>
    <source>
        <strain evidence="21">UMB1064</strain>
    </source>
</reference>
<dbReference type="GO" id="GO:0008652">
    <property type="term" value="P:amino acid biosynthetic process"/>
    <property type="evidence" value="ECO:0007669"/>
    <property type="project" value="UniProtKB-KW"/>
</dbReference>
<gene>
    <name evidence="18 21" type="primary">aroB</name>
    <name evidence="21" type="ORF">QP460_011370</name>
</gene>
<comment type="cofactor">
    <cofactor evidence="18">
        <name>Co(2+)</name>
        <dbReference type="ChEBI" id="CHEBI:48828"/>
    </cofactor>
    <cofactor evidence="18">
        <name>Zn(2+)</name>
        <dbReference type="ChEBI" id="CHEBI:29105"/>
    </cofactor>
    <text evidence="18">Binds 1 divalent metal cation per subunit. Can use either Co(2+) or Zn(2+).</text>
</comment>
<dbReference type="RefSeq" id="WP_070852267.1">
    <property type="nucleotide sequence ID" value="NZ_JASOMP010000001.1"/>
</dbReference>
<dbReference type="Proteomes" id="UP001223646">
    <property type="component" value="Unassembled WGS sequence"/>
</dbReference>
<dbReference type="InterPro" id="IPR016037">
    <property type="entry name" value="DHQ_synth_AroB"/>
</dbReference>
<feature type="binding site" evidence="18">
    <location>
        <begin position="104"/>
        <end position="108"/>
    </location>
    <ligand>
        <name>NAD(+)</name>
        <dbReference type="ChEBI" id="CHEBI:57540"/>
    </ligand>
</feature>
<keyword evidence="10 18" id="KW-0028">Amino-acid biosynthesis</keyword>
<protein>
    <recommendedName>
        <fullName evidence="8 18">3-dehydroquinate synthase</fullName>
        <shortName evidence="18">DHQS</shortName>
        <ecNumber evidence="7 18">4.2.3.4</ecNumber>
    </recommendedName>
</protein>